<accession>A0A7T5EIE4</accession>
<evidence type="ECO:0000313" key="2">
    <source>
        <dbReference type="EMBL" id="QUO40243.1"/>
    </source>
</evidence>
<sequence length="150" mass="16672">MTEHNLVSIETQSEYSVTTGRRETRIFVKMYVDAVHSGLLADIGDENWRTLCVIAAFMDERGECYPTQELIAHRLGVSLQTAAARIKSLLAYRWRGRPLVHATKGREDGSQRFDNTRYTVLPVSQLAIFSGEAEAMSSGADTGRSVYGSP</sequence>
<evidence type="ECO:0000313" key="4">
    <source>
        <dbReference type="Proteomes" id="UP000677234"/>
    </source>
</evidence>
<dbReference type="Proteomes" id="UP000595847">
    <property type="component" value="Chromosome"/>
</dbReference>
<evidence type="ECO:0000313" key="3">
    <source>
        <dbReference type="Proteomes" id="UP000595847"/>
    </source>
</evidence>
<dbReference type="Gene3D" id="1.10.10.10">
    <property type="entry name" value="Winged helix-like DNA-binding domain superfamily/Winged helix DNA-binding domain"/>
    <property type="match status" value="1"/>
</dbReference>
<name>A0A7T5EIE4_9BACL</name>
<dbReference type="RefSeq" id="WP_198826794.1">
    <property type="nucleotide sequence ID" value="NZ_CP066308.1"/>
</dbReference>
<protein>
    <submittedName>
        <fullName evidence="1">Helix-turn-helix domain-containing protein</fullName>
    </submittedName>
</protein>
<reference evidence="2" key="2">
    <citation type="submission" date="2021-04" db="EMBL/GenBank/DDBJ databases">
        <title>Brevibacillus composti FJAT-54423, complete genome.</title>
        <authorList>
            <person name="Tang R."/>
        </authorList>
    </citation>
    <scope>NUCLEOTIDE SEQUENCE</scope>
    <source>
        <strain evidence="2">FJAT-54424</strain>
    </source>
</reference>
<dbReference type="Pfam" id="PF13730">
    <property type="entry name" value="HTH_36"/>
    <property type="match status" value="1"/>
</dbReference>
<organism evidence="1 3">
    <name type="scientific">Brevibacillus composti</name>
    <dbReference type="NCBI Taxonomy" id="2796470"/>
    <lineage>
        <taxon>Bacteria</taxon>
        <taxon>Bacillati</taxon>
        <taxon>Bacillota</taxon>
        <taxon>Bacilli</taxon>
        <taxon>Bacillales</taxon>
        <taxon>Paenibacillaceae</taxon>
        <taxon>Brevibacillus</taxon>
    </lineage>
</organism>
<dbReference type="EMBL" id="CP066308">
    <property type="protein sequence ID" value="QQE73164.1"/>
    <property type="molecule type" value="Genomic_DNA"/>
</dbReference>
<proteinExistence type="predicted"/>
<gene>
    <name evidence="1" type="ORF">JD108_14735</name>
    <name evidence="2" type="ORF">KDJ56_14680</name>
</gene>
<dbReference type="Proteomes" id="UP000677234">
    <property type="component" value="Chromosome"/>
</dbReference>
<reference evidence="1 3" key="1">
    <citation type="submission" date="2020-12" db="EMBL/GenBank/DDBJ databases">
        <title>strain FJAT-54423T represents a novel species of the genus Brevibacillus.</title>
        <authorList>
            <person name="Tang R."/>
        </authorList>
    </citation>
    <scope>NUCLEOTIDE SEQUENCE [LARGE SCALE GENOMIC DNA]</scope>
    <source>
        <strain evidence="1 3">FJAT-54423</strain>
    </source>
</reference>
<dbReference type="KEGG" id="bcop:JD108_14735"/>
<dbReference type="EMBL" id="CP073708">
    <property type="protein sequence ID" value="QUO40243.1"/>
    <property type="molecule type" value="Genomic_DNA"/>
</dbReference>
<dbReference type="InterPro" id="IPR036388">
    <property type="entry name" value="WH-like_DNA-bd_sf"/>
</dbReference>
<evidence type="ECO:0000313" key="1">
    <source>
        <dbReference type="EMBL" id="QQE73164.1"/>
    </source>
</evidence>
<dbReference type="AlphaFoldDB" id="A0A7T5EIE4"/>
<keyword evidence="4" id="KW-1185">Reference proteome</keyword>